<evidence type="ECO:0008006" key="5">
    <source>
        <dbReference type="Google" id="ProtNLM"/>
    </source>
</evidence>
<dbReference type="AlphaFoldDB" id="A0A917IMZ6"/>
<evidence type="ECO:0000313" key="3">
    <source>
        <dbReference type="EMBL" id="GGH57429.1"/>
    </source>
</evidence>
<gene>
    <name evidence="3" type="ORF">GCM10011379_02110</name>
</gene>
<dbReference type="RefSeq" id="WP_188949835.1">
    <property type="nucleotide sequence ID" value="NZ_BMIB01000001.1"/>
</dbReference>
<name>A0A917IMZ6_9BACT</name>
<dbReference type="Proteomes" id="UP000627292">
    <property type="component" value="Unassembled WGS sequence"/>
</dbReference>
<dbReference type="PROSITE" id="PS51257">
    <property type="entry name" value="PROKAR_LIPOPROTEIN"/>
    <property type="match status" value="1"/>
</dbReference>
<evidence type="ECO:0000259" key="2">
    <source>
        <dbReference type="Pfam" id="PF06863"/>
    </source>
</evidence>
<feature type="domain" description="DUF1254" evidence="2">
    <location>
        <begin position="83"/>
        <end position="208"/>
    </location>
</feature>
<dbReference type="EMBL" id="BMIB01000001">
    <property type="protein sequence ID" value="GGH57429.1"/>
    <property type="molecule type" value="Genomic_DNA"/>
</dbReference>
<accession>A0A917IMZ6</accession>
<reference evidence="3" key="1">
    <citation type="journal article" date="2014" name="Int. J. Syst. Evol. Microbiol.">
        <title>Complete genome sequence of Corynebacterium casei LMG S-19264T (=DSM 44701T), isolated from a smear-ripened cheese.</title>
        <authorList>
            <consortium name="US DOE Joint Genome Institute (JGI-PGF)"/>
            <person name="Walter F."/>
            <person name="Albersmeier A."/>
            <person name="Kalinowski J."/>
            <person name="Ruckert C."/>
        </authorList>
    </citation>
    <scope>NUCLEOTIDE SEQUENCE</scope>
    <source>
        <strain evidence="3">CGMCC 1.15290</strain>
    </source>
</reference>
<dbReference type="Pfam" id="PF06742">
    <property type="entry name" value="DUF1214"/>
    <property type="match status" value="1"/>
</dbReference>
<dbReference type="InterPro" id="IPR037049">
    <property type="entry name" value="DUF1214_C_sf"/>
</dbReference>
<dbReference type="Gene3D" id="2.60.40.1610">
    <property type="entry name" value="Domain of unknown function DUF1254"/>
    <property type="match status" value="1"/>
</dbReference>
<protein>
    <recommendedName>
        <fullName evidence="5">DUF1254 domain-containing protein</fullName>
    </recommendedName>
</protein>
<dbReference type="InterPro" id="IPR010621">
    <property type="entry name" value="DUF1214"/>
</dbReference>
<reference evidence="3" key="2">
    <citation type="submission" date="2020-09" db="EMBL/GenBank/DDBJ databases">
        <authorList>
            <person name="Sun Q."/>
            <person name="Zhou Y."/>
        </authorList>
    </citation>
    <scope>NUCLEOTIDE SEQUENCE</scope>
    <source>
        <strain evidence="3">CGMCC 1.15290</strain>
    </source>
</reference>
<dbReference type="InterPro" id="IPR037050">
    <property type="entry name" value="DUF1254_sf"/>
</dbReference>
<proteinExistence type="predicted"/>
<feature type="domain" description="DUF1214" evidence="1">
    <location>
        <begin position="337"/>
        <end position="440"/>
    </location>
</feature>
<sequence length="472" mass="51115">MNKATLLVIVATLLSCNSGNPLLQNREQPAEQPAGTHKADDAETVQALHDAYVTVYPLVLMEMARRSFAGVMRASANSTAWLNHFVHTSVYSGMAPQRVAEPDVDMVYSSAFTNVAAEPMVLHVPDQMGRYYMLLLVDDWGHVFNTAATPGAASFLITAPGWQGTVPAGMSHIAAPSANVWVAGRTQVNDRTDAVIVKSLLNRYSLTPLSRWEKGKQASDDSEITTAAVTAPEKLLLNMTLENVLQLANGLMQKTPPHWDAETRSRMAAVQVGPGKNFALPACNSQLKGALAAIPAQVQQEMNIAVADSGSNGWRTIKPTLLQLLRSMGAGAGSNCVYMATGCDAAGKNLQGNNDYRLHIAKDRIPAGRAFWSITLYGKNHELISNNIQRFAIGDRDKLLYNEDGSLDILIQHHAPAAAWQHNWLPAPEGLFTLSFRIYGVHSQSATESAYMPAVEKVSDALASRSGTEARR</sequence>
<dbReference type="PANTHER" id="PTHR36509:SF2">
    <property type="entry name" value="BLL3101 PROTEIN"/>
    <property type="match status" value="1"/>
</dbReference>
<dbReference type="InterPro" id="IPR010679">
    <property type="entry name" value="DUF1254"/>
</dbReference>
<dbReference type="PANTHER" id="PTHR36509">
    <property type="entry name" value="BLL3101 PROTEIN"/>
    <property type="match status" value="1"/>
</dbReference>
<keyword evidence="4" id="KW-1185">Reference proteome</keyword>
<evidence type="ECO:0000259" key="1">
    <source>
        <dbReference type="Pfam" id="PF06742"/>
    </source>
</evidence>
<dbReference type="Pfam" id="PF06863">
    <property type="entry name" value="DUF1254"/>
    <property type="match status" value="1"/>
</dbReference>
<organism evidence="3 4">
    <name type="scientific">Filimonas zeae</name>
    <dbReference type="NCBI Taxonomy" id="1737353"/>
    <lineage>
        <taxon>Bacteria</taxon>
        <taxon>Pseudomonadati</taxon>
        <taxon>Bacteroidota</taxon>
        <taxon>Chitinophagia</taxon>
        <taxon>Chitinophagales</taxon>
        <taxon>Chitinophagaceae</taxon>
        <taxon>Filimonas</taxon>
    </lineage>
</organism>
<dbReference type="Gene3D" id="2.60.120.600">
    <property type="entry name" value="Domain of unknown function DUF1214, C-terminal domain"/>
    <property type="match status" value="1"/>
</dbReference>
<comment type="caution">
    <text evidence="3">The sequence shown here is derived from an EMBL/GenBank/DDBJ whole genome shotgun (WGS) entry which is preliminary data.</text>
</comment>
<evidence type="ECO:0000313" key="4">
    <source>
        <dbReference type="Proteomes" id="UP000627292"/>
    </source>
</evidence>
<dbReference type="SUPFAM" id="SSF160935">
    <property type="entry name" value="VPA0735-like"/>
    <property type="match status" value="1"/>
</dbReference>